<proteinExistence type="predicted"/>
<sequence>MVFICHRATSSSPYSGPRGLLHSSGLNSTASSPNSKSSSFSAAPFDLWLEKEFHRRQQKKEMEAMRTYTAAAHITASSPIVSTSPVSATNTIATNPLLSHALNTAGLSKNNNPNSNNHPTTSMELENLINRKRSAEDEIIQIDDDQPTPRRHCSNNVNESPSAFHKPLTTTTITSMNVTIPSTVSTPSTLPPPTSFSTPKPTETTPNVVEGHRYVTLPTIPPISILIPNDTKIMDTLDELINSNPANFNPTTMQQLNGQTNSALNVNSIASIPVTTNSTPPITTSTPSQLLLGGLRQQKPIDSSQSFSSAFLSSHAMKQSQLNPLSNNPLIHPMIQQNINLNNNNINCNNNNNNLNNNDMINLVSQQPQWIHLMQQPQYSPPQKNNLLQQQQQQQIQTPQNFQPTFPPPLQKSRQFQNQPFPPTITNQPQLRFPTQSIPPTSNAGLSALLSQNTNISKSINAIQQQQQNSSTPSLSTINNSSIGMQLLNQPQQNNIENATNLSCNNLINFANFTLPILTPPQPPFILQSHFQPEKQQIQNEISEIQMQQKMTAEEANIVQQNITSMNLLKEIQKHQRLSAAVSTSNQQIQLPSVSQSHFQIPLSQSNSSATNAITKFSFPIEHQPFAQYLLSLPSISPTESIKNPTPQLPSLEQSPSDSSTENETIQTKTFTPKISEQIYTSEMLSQFDISNLKHPQTDDIASSFIEGDISMDDCSKTNSIDDMTYGSGVNLTYLGSLQSSMVVLSGNGKDEQMVN</sequence>
<evidence type="ECO:0000313" key="2">
    <source>
        <dbReference type="WBParaSite" id="PS1159_v2.g18061.t2"/>
    </source>
</evidence>
<reference evidence="2" key="1">
    <citation type="submission" date="2022-11" db="UniProtKB">
        <authorList>
            <consortium name="WormBaseParasite"/>
        </authorList>
    </citation>
    <scope>IDENTIFICATION</scope>
</reference>
<evidence type="ECO:0000313" key="1">
    <source>
        <dbReference type="Proteomes" id="UP000887580"/>
    </source>
</evidence>
<dbReference type="Proteomes" id="UP000887580">
    <property type="component" value="Unplaced"/>
</dbReference>
<organism evidence="1 2">
    <name type="scientific">Panagrolaimus sp. PS1159</name>
    <dbReference type="NCBI Taxonomy" id="55785"/>
    <lineage>
        <taxon>Eukaryota</taxon>
        <taxon>Metazoa</taxon>
        <taxon>Ecdysozoa</taxon>
        <taxon>Nematoda</taxon>
        <taxon>Chromadorea</taxon>
        <taxon>Rhabditida</taxon>
        <taxon>Tylenchina</taxon>
        <taxon>Panagrolaimomorpha</taxon>
        <taxon>Panagrolaimoidea</taxon>
        <taxon>Panagrolaimidae</taxon>
        <taxon>Panagrolaimus</taxon>
    </lineage>
</organism>
<dbReference type="WBParaSite" id="PS1159_v2.g18061.t2">
    <property type="protein sequence ID" value="PS1159_v2.g18061.t2"/>
    <property type="gene ID" value="PS1159_v2.g18061"/>
</dbReference>
<protein>
    <submittedName>
        <fullName evidence="2">Uncharacterized protein</fullName>
    </submittedName>
</protein>
<name>A0AC35FJR5_9BILA</name>
<accession>A0AC35FJR5</accession>